<protein>
    <recommendedName>
        <fullName evidence="5">von Willebrand factor type A domain-containing protein</fullName>
    </recommendedName>
</protein>
<name>A0A1H3VX92_SELRU</name>
<proteinExistence type="predicted"/>
<evidence type="ECO:0000256" key="1">
    <source>
        <dbReference type="SAM" id="MobiDB-lite"/>
    </source>
</evidence>
<accession>A0A1H3VX92</accession>
<evidence type="ECO:0008006" key="5">
    <source>
        <dbReference type="Google" id="ProtNLM"/>
    </source>
</evidence>
<evidence type="ECO:0000313" key="3">
    <source>
        <dbReference type="EMBL" id="SDZ79426.1"/>
    </source>
</evidence>
<feature type="signal peptide" evidence="2">
    <location>
        <begin position="1"/>
        <end position="21"/>
    </location>
</feature>
<gene>
    <name evidence="3" type="ORF">SAMN05660648_00668</name>
</gene>
<feature type="chain" id="PRO_5010353966" description="von Willebrand factor type A domain-containing protein" evidence="2">
    <location>
        <begin position="22"/>
        <end position="263"/>
    </location>
</feature>
<organism evidence="3 4">
    <name type="scientific">Selenomonas ruminantium</name>
    <dbReference type="NCBI Taxonomy" id="971"/>
    <lineage>
        <taxon>Bacteria</taxon>
        <taxon>Bacillati</taxon>
        <taxon>Bacillota</taxon>
        <taxon>Negativicutes</taxon>
        <taxon>Selenomonadales</taxon>
        <taxon>Selenomonadaceae</taxon>
        <taxon>Selenomonas</taxon>
    </lineage>
</organism>
<dbReference type="EMBL" id="FNQG01000002">
    <property type="protein sequence ID" value="SDZ79426.1"/>
    <property type="molecule type" value="Genomic_DNA"/>
</dbReference>
<reference evidence="3 4" key="1">
    <citation type="submission" date="2016-10" db="EMBL/GenBank/DDBJ databases">
        <authorList>
            <person name="de Groot N.N."/>
        </authorList>
    </citation>
    <scope>NUCLEOTIDE SEQUENCE [LARGE SCALE GENOMIC DNA]</scope>
    <source>
        <strain evidence="3 4">DSM 2872</strain>
    </source>
</reference>
<dbReference type="SUPFAM" id="SSF53300">
    <property type="entry name" value="vWA-like"/>
    <property type="match status" value="1"/>
</dbReference>
<dbReference type="AlphaFoldDB" id="A0A1H3VX92"/>
<keyword evidence="2" id="KW-0732">Signal</keyword>
<dbReference type="OrthoDB" id="9790144at2"/>
<sequence length="263" mass="29201">MYKTLISLAAVLVMSTSLCFARELPTDKLVEKPSTEVQQPLFLQHEHTSKCIITSAEPVQIICILDRSGSMRKVAEDTIGGYNTFIEKQKQKKGRAEVTTVLFDDRYEKIVDAKDIQKVPELTNKNYYPRGMTALLDAVGRTITGTMDKMNQNGICPAKRRVLFLIMTDGKENNSVEYTKADVKAMIDTASKEYKWNFIFMGANIDSVSEAAALGIGADHAVNYKHDAGGVRQSFSRMDAAASEMRDKGSVGESWKQAGEQPQ</sequence>
<evidence type="ECO:0000313" key="4">
    <source>
        <dbReference type="Proteomes" id="UP000183469"/>
    </source>
</evidence>
<dbReference type="Gene3D" id="3.40.50.410">
    <property type="entry name" value="von Willebrand factor, type A domain"/>
    <property type="match status" value="1"/>
</dbReference>
<dbReference type="InterPro" id="IPR036465">
    <property type="entry name" value="vWFA_dom_sf"/>
</dbReference>
<feature type="region of interest" description="Disordered" evidence="1">
    <location>
        <begin position="242"/>
        <end position="263"/>
    </location>
</feature>
<evidence type="ECO:0000256" key="2">
    <source>
        <dbReference type="SAM" id="SignalP"/>
    </source>
</evidence>
<dbReference type="RefSeq" id="WP_081349958.1">
    <property type="nucleotide sequence ID" value="NZ_FNQG01000002.1"/>
</dbReference>
<dbReference type="Proteomes" id="UP000183469">
    <property type="component" value="Unassembled WGS sequence"/>
</dbReference>